<dbReference type="AlphaFoldDB" id="A0A8H4KJ22"/>
<sequence>MDSSRDLYARGTNGFSHPTTNTTQRDATEAPQGQYQVVASQNTTLHQRFSQMQQQPTPDGRAYHAQRYRQPSTNQGTPSNAYAPSSTHLAHQGSRDPYGYDDAPGAQYRVNFPGVQHSPVDPQQMTARFAYDQQRGGHRSSSDEAEQNGIRRGINTISRFNSQFSGAANTDAPTQNAHRGAISSNGTQNSIGNHYGYPSTVDYKSQSGSSSRTQI</sequence>
<evidence type="ECO:0000256" key="1">
    <source>
        <dbReference type="SAM" id="MobiDB-lite"/>
    </source>
</evidence>
<feature type="compositionally biased region" description="Polar residues" evidence="1">
    <location>
        <begin position="202"/>
        <end position="215"/>
    </location>
</feature>
<dbReference type="EMBL" id="JAADJG010000243">
    <property type="protein sequence ID" value="KAF4450671.1"/>
    <property type="molecule type" value="Genomic_DNA"/>
</dbReference>
<reference evidence="2" key="1">
    <citation type="submission" date="2020-01" db="EMBL/GenBank/DDBJ databases">
        <title>Identification and distribution of gene clusters putatively required for synthesis of sphingolipid metabolism inhibitors in phylogenetically diverse species of the filamentous fungus Fusarium.</title>
        <authorList>
            <person name="Kim H.-S."/>
            <person name="Busman M."/>
            <person name="Brown D.W."/>
            <person name="Divon H."/>
            <person name="Uhlig S."/>
            <person name="Proctor R.H."/>
        </authorList>
    </citation>
    <scope>NUCLEOTIDE SEQUENCE</scope>
    <source>
        <strain evidence="2">NRRL 53441</strain>
    </source>
</reference>
<feature type="compositionally biased region" description="Polar residues" evidence="1">
    <location>
        <begin position="164"/>
        <end position="192"/>
    </location>
</feature>
<feature type="compositionally biased region" description="Polar residues" evidence="1">
    <location>
        <begin position="70"/>
        <end position="89"/>
    </location>
</feature>
<organism evidence="2 3">
    <name type="scientific">Fusarium austroafricanum</name>
    <dbReference type="NCBI Taxonomy" id="2364996"/>
    <lineage>
        <taxon>Eukaryota</taxon>
        <taxon>Fungi</taxon>
        <taxon>Dikarya</taxon>
        <taxon>Ascomycota</taxon>
        <taxon>Pezizomycotina</taxon>
        <taxon>Sordariomycetes</taxon>
        <taxon>Hypocreomycetidae</taxon>
        <taxon>Hypocreales</taxon>
        <taxon>Nectriaceae</taxon>
        <taxon>Fusarium</taxon>
        <taxon>Fusarium concolor species complex</taxon>
    </lineage>
</organism>
<feature type="region of interest" description="Disordered" evidence="1">
    <location>
        <begin position="1"/>
        <end position="32"/>
    </location>
</feature>
<feature type="region of interest" description="Disordered" evidence="1">
    <location>
        <begin position="70"/>
        <end position="120"/>
    </location>
</feature>
<comment type="caution">
    <text evidence="2">The sequence shown here is derived from an EMBL/GenBank/DDBJ whole genome shotgun (WGS) entry which is preliminary data.</text>
</comment>
<accession>A0A8H4KJ22</accession>
<proteinExistence type="predicted"/>
<feature type="region of interest" description="Disordered" evidence="1">
    <location>
        <begin position="164"/>
        <end position="215"/>
    </location>
</feature>
<feature type="compositionally biased region" description="Polar residues" evidence="1">
    <location>
        <begin position="13"/>
        <end position="32"/>
    </location>
</feature>
<gene>
    <name evidence="2" type="ORF">F53441_6212</name>
</gene>
<name>A0A8H4KJ22_9HYPO</name>
<dbReference type="Proteomes" id="UP000605986">
    <property type="component" value="Unassembled WGS sequence"/>
</dbReference>
<evidence type="ECO:0000313" key="3">
    <source>
        <dbReference type="Proteomes" id="UP000605986"/>
    </source>
</evidence>
<dbReference type="OrthoDB" id="5040455at2759"/>
<evidence type="ECO:0000313" key="2">
    <source>
        <dbReference type="EMBL" id="KAF4450671.1"/>
    </source>
</evidence>
<protein>
    <submittedName>
        <fullName evidence="2">Uncharacterized protein</fullName>
    </submittedName>
</protein>
<keyword evidence="3" id="KW-1185">Reference proteome</keyword>